<evidence type="ECO:0000313" key="2">
    <source>
        <dbReference type="Proteomes" id="UP000005239"/>
    </source>
</evidence>
<dbReference type="Pfam" id="PF10326">
    <property type="entry name" value="7TM_GPCR_Str"/>
    <property type="match status" value="2"/>
</dbReference>
<name>A0A2A6C303_PRIPA</name>
<keyword evidence="2" id="KW-1185">Reference proteome</keyword>
<reference evidence="1" key="2">
    <citation type="submission" date="2022-06" db="UniProtKB">
        <authorList>
            <consortium name="EnsemblMetazoa"/>
        </authorList>
    </citation>
    <scope>IDENTIFICATION</scope>
    <source>
        <strain evidence="1">PS312</strain>
    </source>
</reference>
<accession>A0A2A6C303</accession>
<organism evidence="1 2">
    <name type="scientific">Pristionchus pacificus</name>
    <name type="common">Parasitic nematode worm</name>
    <dbReference type="NCBI Taxonomy" id="54126"/>
    <lineage>
        <taxon>Eukaryota</taxon>
        <taxon>Metazoa</taxon>
        <taxon>Ecdysozoa</taxon>
        <taxon>Nematoda</taxon>
        <taxon>Chromadorea</taxon>
        <taxon>Rhabditida</taxon>
        <taxon>Rhabditina</taxon>
        <taxon>Diplogasteromorpha</taxon>
        <taxon>Diplogasteroidea</taxon>
        <taxon>Neodiplogasteridae</taxon>
        <taxon>Pristionchus</taxon>
    </lineage>
</organism>
<dbReference type="OrthoDB" id="5841089at2759"/>
<reference evidence="2" key="1">
    <citation type="journal article" date="2008" name="Nat. Genet.">
        <title>The Pristionchus pacificus genome provides a unique perspective on nematode lifestyle and parasitism.</title>
        <authorList>
            <person name="Dieterich C."/>
            <person name="Clifton S.W."/>
            <person name="Schuster L.N."/>
            <person name="Chinwalla A."/>
            <person name="Delehaunty K."/>
            <person name="Dinkelacker I."/>
            <person name="Fulton L."/>
            <person name="Fulton R."/>
            <person name="Godfrey J."/>
            <person name="Minx P."/>
            <person name="Mitreva M."/>
            <person name="Roeseler W."/>
            <person name="Tian H."/>
            <person name="Witte H."/>
            <person name="Yang S.P."/>
            <person name="Wilson R.K."/>
            <person name="Sommer R.J."/>
        </authorList>
    </citation>
    <scope>NUCLEOTIDE SEQUENCE [LARGE SCALE GENOMIC DNA]</scope>
    <source>
        <strain evidence="2">PS312</strain>
    </source>
</reference>
<accession>A0A8R1Z467</accession>
<gene>
    <name evidence="1" type="primary">WBGene00278850</name>
</gene>
<dbReference type="AlphaFoldDB" id="A0A2A6C303"/>
<evidence type="ECO:0000313" key="1">
    <source>
        <dbReference type="EnsemblMetazoa" id="PPA40481.1"/>
    </source>
</evidence>
<dbReference type="Proteomes" id="UP000005239">
    <property type="component" value="Unassembled WGS sequence"/>
</dbReference>
<protein>
    <submittedName>
        <fullName evidence="1">G protein-coupled receptor</fullName>
    </submittedName>
</protein>
<dbReference type="PANTHER" id="PTHR22943">
    <property type="entry name" value="7-TRANSMEMBRANE DOMAIN RECEPTOR C.ELEGANS"/>
    <property type="match status" value="1"/>
</dbReference>
<dbReference type="PANTHER" id="PTHR22943:SF248">
    <property type="entry name" value="SEVEN TM RECEPTOR"/>
    <property type="match status" value="1"/>
</dbReference>
<proteinExistence type="predicted"/>
<dbReference type="InterPro" id="IPR019428">
    <property type="entry name" value="7TM_GPCR_serpentine_rcpt_Str"/>
</dbReference>
<dbReference type="EnsemblMetazoa" id="PPA40481.1">
    <property type="protein sequence ID" value="PPA40481.1"/>
    <property type="gene ID" value="WBGene00278850"/>
</dbReference>
<sequence>NNEQFYRRPQPDRDGLGIVLSSVLVLCIVVKTPRDVGNFKYLQLLFVLTDVAYSCAAYILDEIAVLFLCTQLNSINAFIQKVITHEYKFCLITLSADNLFCVCIYCTFFCAIILIVAVNFLYRLWARDGHYNLIPLLGFTIFAGIIASVIMFMGYASFSIVQYLRHSKIMSEKSRKLQIALFRMLACQTAVPVVLVHGCAGAQLFVPLIGINIELYSDISTVFLSFFTPIDALVVILLIKNYRDSVFFCCRCSSKFGMLGN</sequence>